<accession>A0A6C0H9F0</accession>
<sequence length="533" mass="62497">MPMKKTIDDYKEQANIKHNRKYDYSQIIELNTTHAKVNIICPKHGIFEQSFSKHLSGDGCKKCGIEKSTNERIKKANDKFIKEASELHNNKYDYSKLNYISAKENIIIVCPIHGDFEQTPNSHLNGSGCRNCANEKVKERMTIPWNIYKEDLQKINENKYNYSKVIWKGVDIDIIVVCPIHGDFEIRPADHKRGRGCQKCSKETHIQYNKLDTDNFIEKSIQIWGNKYDYSKTKYIGANDKVIIMCNKHGEFEQLPSNHYKYGCGSCGREKNVRNNELKEKCKKDFEMKSNVVHDYLYDYTKSDYINAATKVIVICKEHGEFYVSPNNHLRGKGCPECGKIKCANAKIKPYEEYYEDFIKLYGSKYDYSLVEWKGSSFSISVICNKHGIFDILPYMHKNGKECPKCSNQHSKISIEWLSYMEIKYSVKINHAQNKGEYIIPNSRYKADGYSETINTIFEFHGDFWHGNPKLYNKNKVNPRIGLTFGELYEKTLEKSNFIKDNVYNLIEIWENDWKKFIKNIIIIQKKWKNKIY</sequence>
<evidence type="ECO:0008006" key="2">
    <source>
        <dbReference type="Google" id="ProtNLM"/>
    </source>
</evidence>
<dbReference type="EMBL" id="MN739898">
    <property type="protein sequence ID" value="QHT76623.1"/>
    <property type="molecule type" value="Genomic_DNA"/>
</dbReference>
<proteinExistence type="predicted"/>
<dbReference type="AlphaFoldDB" id="A0A6C0H9F0"/>
<dbReference type="Gene3D" id="3.40.960.10">
    <property type="entry name" value="VSR Endonuclease"/>
    <property type="match status" value="1"/>
</dbReference>
<protein>
    <recommendedName>
        <fullName evidence="2">DUF723 domain-containing protein</fullName>
    </recommendedName>
</protein>
<organism evidence="1">
    <name type="scientific">viral metagenome</name>
    <dbReference type="NCBI Taxonomy" id="1070528"/>
    <lineage>
        <taxon>unclassified sequences</taxon>
        <taxon>metagenomes</taxon>
        <taxon>organismal metagenomes</taxon>
    </lineage>
</organism>
<evidence type="ECO:0000313" key="1">
    <source>
        <dbReference type="EMBL" id="QHT76623.1"/>
    </source>
</evidence>
<name>A0A6C0H9F0_9ZZZZ</name>
<reference evidence="1" key="1">
    <citation type="journal article" date="2020" name="Nature">
        <title>Giant virus diversity and host interactions through global metagenomics.</title>
        <authorList>
            <person name="Schulz F."/>
            <person name="Roux S."/>
            <person name="Paez-Espino D."/>
            <person name="Jungbluth S."/>
            <person name="Walsh D.A."/>
            <person name="Denef V.J."/>
            <person name="McMahon K.D."/>
            <person name="Konstantinidis K.T."/>
            <person name="Eloe-Fadrosh E.A."/>
            <person name="Kyrpides N.C."/>
            <person name="Woyke T."/>
        </authorList>
    </citation>
    <scope>NUCLEOTIDE SEQUENCE</scope>
    <source>
        <strain evidence="1">GVMAG-M-3300023179-82</strain>
    </source>
</reference>